<dbReference type="Gene3D" id="3.90.550.10">
    <property type="entry name" value="Spore Coat Polysaccharide Biosynthesis Protein SpsA, Chain A"/>
    <property type="match status" value="1"/>
</dbReference>
<dbReference type="InterPro" id="IPR001173">
    <property type="entry name" value="Glyco_trans_2-like"/>
</dbReference>
<dbReference type="Proteomes" id="UP001501196">
    <property type="component" value="Unassembled WGS sequence"/>
</dbReference>
<protein>
    <recommendedName>
        <fullName evidence="1">Glycosyltransferase 2-like domain-containing protein</fullName>
    </recommendedName>
</protein>
<reference evidence="2 3" key="1">
    <citation type="journal article" date="2019" name="Int. J. Syst. Evol. Microbiol.">
        <title>The Global Catalogue of Microorganisms (GCM) 10K type strain sequencing project: providing services to taxonomists for standard genome sequencing and annotation.</title>
        <authorList>
            <consortium name="The Broad Institute Genomics Platform"/>
            <consortium name="The Broad Institute Genome Sequencing Center for Infectious Disease"/>
            <person name="Wu L."/>
            <person name="Ma J."/>
        </authorList>
    </citation>
    <scope>NUCLEOTIDE SEQUENCE [LARGE SCALE GENOMIC DNA]</scope>
    <source>
        <strain evidence="2 3">JCM 15672</strain>
    </source>
</reference>
<evidence type="ECO:0000313" key="2">
    <source>
        <dbReference type="EMBL" id="GAA2042434.1"/>
    </source>
</evidence>
<dbReference type="RefSeq" id="WP_344376452.1">
    <property type="nucleotide sequence ID" value="NZ_BAAAPW010000005.1"/>
</dbReference>
<dbReference type="Pfam" id="PF00535">
    <property type="entry name" value="Glycos_transf_2"/>
    <property type="match status" value="1"/>
</dbReference>
<dbReference type="PANTHER" id="PTHR43685">
    <property type="entry name" value="GLYCOSYLTRANSFERASE"/>
    <property type="match status" value="1"/>
</dbReference>
<proteinExistence type="predicted"/>
<name>A0ABN2UTG9_9MICO</name>
<comment type="caution">
    <text evidence="2">The sequence shown here is derived from an EMBL/GenBank/DDBJ whole genome shotgun (WGS) entry which is preliminary data.</text>
</comment>
<dbReference type="CDD" id="cd00761">
    <property type="entry name" value="Glyco_tranf_GTA_type"/>
    <property type="match status" value="1"/>
</dbReference>
<dbReference type="InterPro" id="IPR050834">
    <property type="entry name" value="Glycosyltransf_2"/>
</dbReference>
<evidence type="ECO:0000259" key="1">
    <source>
        <dbReference type="Pfam" id="PF00535"/>
    </source>
</evidence>
<keyword evidence="3" id="KW-1185">Reference proteome</keyword>
<dbReference type="InterPro" id="IPR029044">
    <property type="entry name" value="Nucleotide-diphossugar_trans"/>
</dbReference>
<organism evidence="2 3">
    <name type="scientific">Agromyces tropicus</name>
    <dbReference type="NCBI Taxonomy" id="555371"/>
    <lineage>
        <taxon>Bacteria</taxon>
        <taxon>Bacillati</taxon>
        <taxon>Actinomycetota</taxon>
        <taxon>Actinomycetes</taxon>
        <taxon>Micrococcales</taxon>
        <taxon>Microbacteriaceae</taxon>
        <taxon>Agromyces</taxon>
    </lineage>
</organism>
<dbReference type="EMBL" id="BAAAPW010000005">
    <property type="protein sequence ID" value="GAA2042434.1"/>
    <property type="molecule type" value="Genomic_DNA"/>
</dbReference>
<sequence length="499" mass="54035">MKVSAVVPVHDGEEYLAECLESLRSQTIDPEAMEVIVVDDGSTDGTLALARRFAASDGRFRVIARPASGSAAAPRNAGIEAARGEYLMFVDADDVLAPETLERLSGLGDRSGSDVILGRMASFDGPERPVPTRMFDRDHVAESAIESGAYETLGPWKMFRRSTVERLGLRFPTGFRIGEDRPFVMGAYLGGGTVSIASDQVYYRLRSRRDGGNTVTIGQSPAEYLEGNLALVDVVVRAGLADRADQDLLVARPMLGRGGIVRSFGRDYLALPDGEREALVRRAREGIRSAYGPALRAKARPAVRVLLDAISAGDGPTVDAVARVVADGGPLPVVPGDVDFEFRGAGRGYGDLGLRAGTTLEGLDVDRRRIVTTLRVEVPGLDAVPDDVRAVWVHRRSKAEVPTRTVTTFAGAEARATSTLDIRRLDADADWDLFCVVRWRGVHRRLRVGARRSGDVGADVRTRRVLRRVWSAYFTPYGNLSIDVGHRGECAGLPAVQRA</sequence>
<gene>
    <name evidence="2" type="ORF">GCM10009819_31080</name>
</gene>
<dbReference type="SUPFAM" id="SSF53448">
    <property type="entry name" value="Nucleotide-diphospho-sugar transferases"/>
    <property type="match status" value="1"/>
</dbReference>
<feature type="domain" description="Glycosyltransferase 2-like" evidence="1">
    <location>
        <begin position="4"/>
        <end position="156"/>
    </location>
</feature>
<evidence type="ECO:0000313" key="3">
    <source>
        <dbReference type="Proteomes" id="UP001501196"/>
    </source>
</evidence>
<dbReference type="PANTHER" id="PTHR43685:SF2">
    <property type="entry name" value="GLYCOSYLTRANSFERASE 2-LIKE DOMAIN-CONTAINING PROTEIN"/>
    <property type="match status" value="1"/>
</dbReference>
<accession>A0ABN2UTG9</accession>